<reference evidence="4 5" key="1">
    <citation type="submission" date="2014-03" db="EMBL/GenBank/DDBJ databases">
        <title>Bradyrhizobium valentinum sp. nov., isolated from effective nodules of Lupinus mariae-josephae, a lupine endemic of basic-lime soils in Eastern Spain.</title>
        <authorList>
            <person name="Duran D."/>
            <person name="Rey L."/>
            <person name="Navarro A."/>
            <person name="Busquets A."/>
            <person name="Imperial J."/>
            <person name="Ruiz-Argueso T."/>
        </authorList>
    </citation>
    <scope>NUCLEOTIDE SEQUENCE [LARGE SCALE GENOMIC DNA]</scope>
    <source>
        <strain evidence="4 5">LmjM3</strain>
    </source>
</reference>
<dbReference type="OrthoDB" id="9798007at2"/>
<organism evidence="4 5">
    <name type="scientific">Bradyrhizobium valentinum</name>
    <dbReference type="NCBI Taxonomy" id="1518501"/>
    <lineage>
        <taxon>Bacteria</taxon>
        <taxon>Pseudomonadati</taxon>
        <taxon>Pseudomonadota</taxon>
        <taxon>Alphaproteobacteria</taxon>
        <taxon>Hyphomicrobiales</taxon>
        <taxon>Nitrobacteraceae</taxon>
        <taxon>Bradyrhizobium</taxon>
    </lineage>
</organism>
<evidence type="ECO:0000259" key="3">
    <source>
        <dbReference type="Pfam" id="PF02776"/>
    </source>
</evidence>
<dbReference type="PANTHER" id="PTHR42818">
    <property type="entry name" value="SULFOPYRUVATE DECARBOXYLASE SUBUNIT ALPHA"/>
    <property type="match status" value="1"/>
</dbReference>
<dbReference type="CDD" id="cd07035">
    <property type="entry name" value="TPP_PYR_POX_like"/>
    <property type="match status" value="1"/>
</dbReference>
<dbReference type="SUPFAM" id="SSF52518">
    <property type="entry name" value="Thiamin diphosphate-binding fold (THDP-binding)"/>
    <property type="match status" value="1"/>
</dbReference>
<name>A0A0R3LY69_9BRAD</name>
<dbReference type="Gene3D" id="3.40.50.970">
    <property type="match status" value="1"/>
</dbReference>
<keyword evidence="1" id="KW-0210">Decarboxylase</keyword>
<evidence type="ECO:0000313" key="5">
    <source>
        <dbReference type="Proteomes" id="UP000051913"/>
    </source>
</evidence>
<keyword evidence="2" id="KW-0456">Lyase</keyword>
<accession>A0A0R3LY69</accession>
<evidence type="ECO:0000256" key="2">
    <source>
        <dbReference type="ARBA" id="ARBA00023239"/>
    </source>
</evidence>
<protein>
    <submittedName>
        <fullName evidence="4">Phosphonopyruvate decarboxylase</fullName>
    </submittedName>
</protein>
<dbReference type="Pfam" id="PF02776">
    <property type="entry name" value="TPP_enzyme_N"/>
    <property type="match status" value="1"/>
</dbReference>
<keyword evidence="4" id="KW-0670">Pyruvate</keyword>
<dbReference type="PANTHER" id="PTHR42818:SF1">
    <property type="entry name" value="SULFOPYRUVATE DECARBOXYLASE"/>
    <property type="match status" value="1"/>
</dbReference>
<dbReference type="STRING" id="1518501.CQ10_02255"/>
<keyword evidence="5" id="KW-1185">Reference proteome</keyword>
<dbReference type="GO" id="GO:0030976">
    <property type="term" value="F:thiamine pyrophosphate binding"/>
    <property type="evidence" value="ECO:0007669"/>
    <property type="project" value="InterPro"/>
</dbReference>
<feature type="domain" description="Thiamine pyrophosphate enzyme N-terminal TPP-binding" evidence="3">
    <location>
        <begin position="22"/>
        <end position="112"/>
    </location>
</feature>
<dbReference type="RefSeq" id="WP_057848980.1">
    <property type="nucleotide sequence ID" value="NZ_LLXX01000026.1"/>
</dbReference>
<evidence type="ECO:0000256" key="1">
    <source>
        <dbReference type="ARBA" id="ARBA00022793"/>
    </source>
</evidence>
<dbReference type="InterPro" id="IPR029061">
    <property type="entry name" value="THDP-binding"/>
</dbReference>
<sequence>MAEAAKSRSEAPAALPTWPDEIYRALKDAGVRQVAMVPDAGHSRLIRSFEADPETRVVTLTTEEEGVAMLAGAWLGGERGVLLLQSSGVGNCINMLSLPVICHMPLLMIVTMRGDWGEFNPWQIPMGQGTRPSLEAMGVIVNKVDEPDLVASTVQGAANLAFNTWKPVAVLIGQRVLGAKNFKELARK</sequence>
<proteinExistence type="predicted"/>
<comment type="caution">
    <text evidence="4">The sequence shown here is derived from an EMBL/GenBank/DDBJ whole genome shotgun (WGS) entry which is preliminary data.</text>
</comment>
<dbReference type="InterPro" id="IPR051818">
    <property type="entry name" value="TPP_dependent_decarboxylase"/>
</dbReference>
<dbReference type="AlphaFoldDB" id="A0A0R3LY69"/>
<dbReference type="EMBL" id="LLXX01000026">
    <property type="protein sequence ID" value="KRR12619.1"/>
    <property type="molecule type" value="Genomic_DNA"/>
</dbReference>
<evidence type="ECO:0000313" key="4">
    <source>
        <dbReference type="EMBL" id="KRR12619.1"/>
    </source>
</evidence>
<dbReference type="Proteomes" id="UP000051913">
    <property type="component" value="Unassembled WGS sequence"/>
</dbReference>
<dbReference type="GO" id="GO:0016831">
    <property type="term" value="F:carboxy-lyase activity"/>
    <property type="evidence" value="ECO:0007669"/>
    <property type="project" value="UniProtKB-KW"/>
</dbReference>
<gene>
    <name evidence="4" type="ORF">CP49_17400</name>
</gene>
<dbReference type="InterPro" id="IPR012001">
    <property type="entry name" value="Thiamin_PyroP_enz_TPP-bd_dom"/>
</dbReference>